<protein>
    <recommendedName>
        <fullName evidence="5">BTB domain-containing protein</fullName>
    </recommendedName>
</protein>
<accession>A0A2G7FZH1</accession>
<dbReference type="AlphaFoldDB" id="A0A2G7FZH1"/>
<reference evidence="3 4" key="1">
    <citation type="submission" date="2017-05" db="EMBL/GenBank/DDBJ databases">
        <title>Genome sequence for an aflatoxigenic pathogen of Argentinian peanut, Aspergillus arachidicola.</title>
        <authorList>
            <person name="Moore G."/>
            <person name="Beltz S.B."/>
            <person name="Mack B.M."/>
        </authorList>
    </citation>
    <scope>NUCLEOTIDE SEQUENCE [LARGE SCALE GENOMIC DNA]</scope>
    <source>
        <strain evidence="3 4">CBS 117610</strain>
    </source>
</reference>
<feature type="region of interest" description="Disordered" evidence="1">
    <location>
        <begin position="51"/>
        <end position="80"/>
    </location>
</feature>
<evidence type="ECO:0000313" key="4">
    <source>
        <dbReference type="Proteomes" id="UP000231358"/>
    </source>
</evidence>
<feature type="region of interest" description="Disordered" evidence="1">
    <location>
        <begin position="368"/>
        <end position="393"/>
    </location>
</feature>
<evidence type="ECO:0000313" key="2">
    <source>
        <dbReference type="EMBL" id="KAE8344850.1"/>
    </source>
</evidence>
<dbReference type="Proteomes" id="UP000231358">
    <property type="component" value="Unassembled WGS sequence"/>
</dbReference>
<evidence type="ECO:0000256" key="1">
    <source>
        <dbReference type="SAM" id="MobiDB-lite"/>
    </source>
</evidence>
<dbReference type="EMBL" id="ML737122">
    <property type="protein sequence ID" value="KAE8344850.1"/>
    <property type="molecule type" value="Genomic_DNA"/>
</dbReference>
<sequence>MSDLVYELDPKGDIFLVLDDVPDDFLGRPWYLWQFTLSGLPGLFGTPSARKSNVHKTIQPDGDGSSGINVDSTHDSEPAPQRHLQIRASSKHLTLACPQFERTLQNGFQEGTELRATGCLKFPVRDWEAKPFLILMLIIHHRTSQVPRLLSLDRLVEVARLVDYYECYEAVEVLSSLWVSGLTFGVSEPKSVDEAEKWLFVSWVFNQPRPFLASSKYLESRSTDVIAFRQLPVPSAIQDAINGSRRALIARVVASMHDFLSKLQTGPVQCCEGCDCMRLGALTKGMHRIGILSLSATSTFEGISLTQLAQNCRNIDNPKFCDLNKVYHQCNIQSTVDPLLKAIESSIEGLSITRYANLRPPFSWSTSARNTVKPSSYSKSPIFGLSSPSRSQA</sequence>
<name>A0A2G7FZH1_9EURO</name>
<feature type="compositionally biased region" description="Polar residues" evidence="1">
    <location>
        <begin position="368"/>
        <end position="379"/>
    </location>
</feature>
<gene>
    <name evidence="3" type="ORF">AARAC_004448</name>
    <name evidence="2" type="ORF">BDV24DRAFT_160153</name>
</gene>
<dbReference type="STRING" id="656916.A0A2G7FZH1"/>
<proteinExistence type="predicted"/>
<reference evidence="2" key="2">
    <citation type="submission" date="2019-04" db="EMBL/GenBank/DDBJ databases">
        <title>Friends and foes A comparative genomics study of 23 Aspergillus species from section Flavi.</title>
        <authorList>
            <consortium name="DOE Joint Genome Institute"/>
            <person name="Kjaerbolling I."/>
            <person name="Vesth T."/>
            <person name="Frisvad J.C."/>
            <person name="Nybo J.L."/>
            <person name="Theobald S."/>
            <person name="Kildgaard S."/>
            <person name="Isbrandt T."/>
            <person name="Kuo A."/>
            <person name="Sato A."/>
            <person name="Lyhne E.K."/>
            <person name="Kogle M.E."/>
            <person name="Wiebenga A."/>
            <person name="Kun R.S."/>
            <person name="Lubbers R.J."/>
            <person name="Makela M.R."/>
            <person name="Barry K."/>
            <person name="Chovatia M."/>
            <person name="Clum A."/>
            <person name="Daum C."/>
            <person name="Haridas S."/>
            <person name="He G."/>
            <person name="LaButti K."/>
            <person name="Lipzen A."/>
            <person name="Mondo S."/>
            <person name="Riley R."/>
            <person name="Salamov A."/>
            <person name="Simmons B.A."/>
            <person name="Magnuson J.K."/>
            <person name="Henrissat B."/>
            <person name="Mortensen U.H."/>
            <person name="Larsen T.O."/>
            <person name="Devries R.P."/>
            <person name="Grigoriev I.V."/>
            <person name="Machida M."/>
            <person name="Baker S.E."/>
            <person name="Andersen M.R."/>
        </authorList>
    </citation>
    <scope>NUCLEOTIDE SEQUENCE</scope>
    <source>
        <strain evidence="2">CBS 117612</strain>
    </source>
</reference>
<dbReference type="EMBL" id="NEXV01000294">
    <property type="protein sequence ID" value="PIG85957.1"/>
    <property type="molecule type" value="Genomic_DNA"/>
</dbReference>
<keyword evidence="4" id="KW-1185">Reference proteome</keyword>
<dbReference type="Proteomes" id="UP000325558">
    <property type="component" value="Unassembled WGS sequence"/>
</dbReference>
<organism evidence="3 4">
    <name type="scientific">Aspergillus arachidicola</name>
    <dbReference type="NCBI Taxonomy" id="656916"/>
    <lineage>
        <taxon>Eukaryota</taxon>
        <taxon>Fungi</taxon>
        <taxon>Dikarya</taxon>
        <taxon>Ascomycota</taxon>
        <taxon>Pezizomycotina</taxon>
        <taxon>Eurotiomycetes</taxon>
        <taxon>Eurotiomycetidae</taxon>
        <taxon>Eurotiales</taxon>
        <taxon>Aspergillaceae</taxon>
        <taxon>Aspergillus</taxon>
        <taxon>Aspergillus subgen. Circumdati</taxon>
    </lineage>
</organism>
<dbReference type="OrthoDB" id="5275938at2759"/>
<evidence type="ECO:0000313" key="3">
    <source>
        <dbReference type="EMBL" id="PIG85957.1"/>
    </source>
</evidence>
<evidence type="ECO:0008006" key="5">
    <source>
        <dbReference type="Google" id="ProtNLM"/>
    </source>
</evidence>